<evidence type="ECO:0000313" key="2">
    <source>
        <dbReference type="EMBL" id="CAJ0594161.1"/>
    </source>
</evidence>
<dbReference type="InterPro" id="IPR027417">
    <property type="entry name" value="P-loop_NTPase"/>
</dbReference>
<organism evidence="2 3">
    <name type="scientific">Cylicocyclus nassatus</name>
    <name type="common">Nematode worm</name>
    <dbReference type="NCBI Taxonomy" id="53992"/>
    <lineage>
        <taxon>Eukaryota</taxon>
        <taxon>Metazoa</taxon>
        <taxon>Ecdysozoa</taxon>
        <taxon>Nematoda</taxon>
        <taxon>Chromadorea</taxon>
        <taxon>Rhabditida</taxon>
        <taxon>Rhabditina</taxon>
        <taxon>Rhabditomorpha</taxon>
        <taxon>Strongyloidea</taxon>
        <taxon>Strongylidae</taxon>
        <taxon>Cylicocyclus</taxon>
    </lineage>
</organism>
<evidence type="ECO:0000259" key="1">
    <source>
        <dbReference type="Pfam" id="PF08423"/>
    </source>
</evidence>
<dbReference type="GO" id="GO:0000794">
    <property type="term" value="C:condensed nuclear chromosome"/>
    <property type="evidence" value="ECO:0007669"/>
    <property type="project" value="TreeGrafter"/>
</dbReference>
<comment type="caution">
    <text evidence="2">The sequence shown here is derived from an EMBL/GenBank/DDBJ whole genome shotgun (WGS) entry which is preliminary data.</text>
</comment>
<proteinExistence type="predicted"/>
<dbReference type="GO" id="GO:0042148">
    <property type="term" value="P:DNA strand invasion"/>
    <property type="evidence" value="ECO:0007669"/>
    <property type="project" value="TreeGrafter"/>
</dbReference>
<dbReference type="GO" id="GO:0000730">
    <property type="term" value="P:DNA recombinase assembly"/>
    <property type="evidence" value="ECO:0007669"/>
    <property type="project" value="TreeGrafter"/>
</dbReference>
<dbReference type="GO" id="GO:0003690">
    <property type="term" value="F:double-stranded DNA binding"/>
    <property type="evidence" value="ECO:0007669"/>
    <property type="project" value="TreeGrafter"/>
</dbReference>
<dbReference type="GO" id="GO:0000150">
    <property type="term" value="F:DNA strand exchange activity"/>
    <property type="evidence" value="ECO:0007669"/>
    <property type="project" value="TreeGrafter"/>
</dbReference>
<name>A0AA36GLB2_CYLNA</name>
<dbReference type="AlphaFoldDB" id="A0AA36GLB2"/>
<dbReference type="GO" id="GO:0006312">
    <property type="term" value="P:mitotic recombination"/>
    <property type="evidence" value="ECO:0007669"/>
    <property type="project" value="TreeGrafter"/>
</dbReference>
<dbReference type="Pfam" id="PF08423">
    <property type="entry name" value="Rad51"/>
    <property type="match status" value="1"/>
</dbReference>
<dbReference type="GO" id="GO:0003697">
    <property type="term" value="F:single-stranded DNA binding"/>
    <property type="evidence" value="ECO:0007669"/>
    <property type="project" value="TreeGrafter"/>
</dbReference>
<feature type="domain" description="Rad51-like C-terminal" evidence="1">
    <location>
        <begin position="1"/>
        <end position="57"/>
    </location>
</feature>
<dbReference type="Gene3D" id="3.40.50.300">
    <property type="entry name" value="P-loop containing nucleotide triphosphate hydrolases"/>
    <property type="match status" value="1"/>
</dbReference>
<dbReference type="PANTHER" id="PTHR22942:SF39">
    <property type="entry name" value="DNA REPAIR PROTEIN RAD51 HOMOLOG 1"/>
    <property type="match status" value="1"/>
</dbReference>
<dbReference type="GO" id="GO:0008094">
    <property type="term" value="F:ATP-dependent activity, acting on DNA"/>
    <property type="evidence" value="ECO:0007669"/>
    <property type="project" value="TreeGrafter"/>
</dbReference>
<dbReference type="EMBL" id="CATQJL010000112">
    <property type="protein sequence ID" value="CAJ0594161.1"/>
    <property type="molecule type" value="Genomic_DNA"/>
</dbReference>
<dbReference type="GO" id="GO:0070192">
    <property type="term" value="P:chromosome organization involved in meiotic cell cycle"/>
    <property type="evidence" value="ECO:0007669"/>
    <property type="project" value="TreeGrafter"/>
</dbReference>
<dbReference type="InterPro" id="IPR013632">
    <property type="entry name" value="Rad51_C"/>
</dbReference>
<dbReference type="PANTHER" id="PTHR22942">
    <property type="entry name" value="RECA/RAD51/RADA DNA STRAND-PAIRING FAMILY MEMBER"/>
    <property type="match status" value="1"/>
</dbReference>
<reference evidence="2" key="1">
    <citation type="submission" date="2023-07" db="EMBL/GenBank/DDBJ databases">
        <authorList>
            <consortium name="CYATHOMIX"/>
        </authorList>
    </citation>
    <scope>NUCLEOTIDE SEQUENCE</scope>
    <source>
        <strain evidence="2">N/A</strain>
    </source>
</reference>
<sequence length="90" mass="10314">MLRLLIKLVDEFGVTVVIMNQVVAQVDGSAMFQMDAEKSIRRNIIVHMSTTRLGCVKVEATRGFANYEVLAYRIRSNLCHHHQRDRDAPE</sequence>
<keyword evidence="3" id="KW-1185">Reference proteome</keyword>
<accession>A0AA36GLB2</accession>
<gene>
    <name evidence="2" type="ORF">CYNAS_LOCUS6144</name>
</gene>
<dbReference type="Proteomes" id="UP001176961">
    <property type="component" value="Unassembled WGS sequence"/>
</dbReference>
<dbReference type="GO" id="GO:0007131">
    <property type="term" value="P:reciprocal meiotic recombination"/>
    <property type="evidence" value="ECO:0007669"/>
    <property type="project" value="TreeGrafter"/>
</dbReference>
<evidence type="ECO:0000313" key="3">
    <source>
        <dbReference type="Proteomes" id="UP001176961"/>
    </source>
</evidence>
<protein>
    <recommendedName>
        <fullName evidence="1">Rad51-like C-terminal domain-containing protein</fullName>
    </recommendedName>
</protein>